<feature type="domain" description="PD-(D/E)XK endonuclease-like" evidence="1">
    <location>
        <begin position="661"/>
        <end position="931"/>
    </location>
</feature>
<dbReference type="InterPro" id="IPR038726">
    <property type="entry name" value="PDDEXK_AddAB-type"/>
</dbReference>
<sequence>MESFLKKVVRTILENHGSDLSDIQVVVPTRRAVFFLKRELGKAVEAPMLSPAIAAVEDFVEQVSGLLITDPVSLLFTLFEAFREVDTQVDFNRFMGWGSVLLADFDRIDMSMVASDKLFEYLTEAKALERWNFESGERNVVLTPGTRHFFSLFENIRKVYTVFRARLEQSGVAYPGMAYRYLAEHPSMLDAAGTKKYYFAGFNAFTASEFNIIGHLSRAGKAELLWDSDAYYMEANTYLEAGRYMRRMKEGRIFGPEWSWMGDDLLRAPKTINVYGVANATLQTRVAGQIYRSLREQGKAQGTTAIVLADETLLTPMLYALDAEVSEVNVTMGLPMKNSMMYTLVDALFELQEHLAVQPPGPKRIHHRYLVKLLSHPFLRQYGKVQLTDPDNDFVTGLISLIRTENKVFLSEGEIRRLTGNDFLIDSLLKPWPHRNAAGVLEALYEVIRLFRTVYQAPVNPVELEYLYSFYTLLGKFGQTIRAQNGAFDLQTVRQLLFEQMRQSRIPFSGEPVSSLQIIGLLETRALDFETVIILSVNEGLLPARKKQNSLIPFDIAREAGLPTHEHQEALSAYYFYRLLQRSEEVHLLYVNTQDAMGGGEKSRLLLQLEHEWPRFNPEVTIKKHGVGFSGTTPDTKPQVLLKDDVTRQHLLAYLKKGMYPTHIHTLLNSPLDFYLKHVLRFEEEKETEETLGMDKLGSWLHDSFEALDHAYFLKQKEPDFIQVQQVLEQAYRKLGGYETATGLNSLYFKVGTQQFWTFMQEQHLKAGHRWPVATEQNLSATFGCRVGETIVPVRIGGKIDRVELAEDGTLYVMDYKTGSVDVKSRNVLNADIEKFLTTDTDYKMNYVRQLWLYQYLVYREMSKPEGWEIGGRIFRTEDHQVRSGFYSLRSPKKVTENPLDISPDPATYMAETERILGLIIGRMLDEEVPFGRGEV</sequence>
<reference evidence="3" key="1">
    <citation type="journal article" date="2019" name="Int. J. Syst. Evol. Microbiol.">
        <title>The Global Catalogue of Microorganisms (GCM) 10K type strain sequencing project: providing services to taxonomists for standard genome sequencing and annotation.</title>
        <authorList>
            <consortium name="The Broad Institute Genomics Platform"/>
            <consortium name="The Broad Institute Genome Sequencing Center for Infectious Disease"/>
            <person name="Wu L."/>
            <person name="Ma J."/>
        </authorList>
    </citation>
    <scope>NUCLEOTIDE SEQUENCE [LARGE SCALE GENOMIC DNA]</scope>
    <source>
        <strain evidence="3">JCM 31920</strain>
    </source>
</reference>
<dbReference type="SUPFAM" id="SSF52540">
    <property type="entry name" value="P-loop containing nucleoside triphosphate hydrolases"/>
    <property type="match status" value="1"/>
</dbReference>
<dbReference type="InterPro" id="IPR027417">
    <property type="entry name" value="P-loop_NTPase"/>
</dbReference>
<keyword evidence="3" id="KW-1185">Reference proteome</keyword>
<proteinExistence type="predicted"/>
<organism evidence="2 3">
    <name type="scientific">Ravibacter arvi</name>
    <dbReference type="NCBI Taxonomy" id="2051041"/>
    <lineage>
        <taxon>Bacteria</taxon>
        <taxon>Pseudomonadati</taxon>
        <taxon>Bacteroidota</taxon>
        <taxon>Cytophagia</taxon>
        <taxon>Cytophagales</taxon>
        <taxon>Spirosomataceae</taxon>
        <taxon>Ravibacter</taxon>
    </lineage>
</organism>
<name>A0ABP8LVG1_9BACT</name>
<gene>
    <name evidence="2" type="ORF">GCM10023091_17600</name>
</gene>
<dbReference type="InterPro" id="IPR011604">
    <property type="entry name" value="PDDEXK-like_dom_sf"/>
</dbReference>
<dbReference type="Proteomes" id="UP001501508">
    <property type="component" value="Unassembled WGS sequence"/>
</dbReference>
<dbReference type="Pfam" id="PF12705">
    <property type="entry name" value="PDDEXK_1"/>
    <property type="match status" value="1"/>
</dbReference>
<evidence type="ECO:0000259" key="1">
    <source>
        <dbReference type="Pfam" id="PF12705"/>
    </source>
</evidence>
<dbReference type="Gene3D" id="3.40.50.300">
    <property type="entry name" value="P-loop containing nucleotide triphosphate hydrolases"/>
    <property type="match status" value="1"/>
</dbReference>
<evidence type="ECO:0000313" key="3">
    <source>
        <dbReference type="Proteomes" id="UP001501508"/>
    </source>
</evidence>
<protein>
    <submittedName>
        <fullName evidence="2">PD-(D/E)XK nuclease family protein</fullName>
    </submittedName>
</protein>
<comment type="caution">
    <text evidence="2">The sequence shown here is derived from an EMBL/GenBank/DDBJ whole genome shotgun (WGS) entry which is preliminary data.</text>
</comment>
<dbReference type="EMBL" id="BAABEY010000018">
    <property type="protein sequence ID" value="GAA4437845.1"/>
    <property type="molecule type" value="Genomic_DNA"/>
</dbReference>
<dbReference type="RefSeq" id="WP_345028087.1">
    <property type="nucleotide sequence ID" value="NZ_BAABEY010000018.1"/>
</dbReference>
<dbReference type="Gene3D" id="3.90.320.10">
    <property type="match status" value="1"/>
</dbReference>
<evidence type="ECO:0000313" key="2">
    <source>
        <dbReference type="EMBL" id="GAA4437845.1"/>
    </source>
</evidence>
<accession>A0ABP8LVG1</accession>